<sequence length="290" mass="34505">MGKRMLCIVFPLLIYFNYVLQRTYGYIIGDVKVHQLNNIINKRIIKNRKISMFKINLQNDFNYENKRFYNNMNRNVMNEKSLNKIMLIGRVGCEPDIKILNGGDKVATFSLATNEFWRDRNTNELKSKTDWHRIVVYDQNVVDLIDKYLRKGRRVFVQGSLHTRKWHSNDMNSQPKQITEIILSYNKGDLIFLDDKRNFNQRNNSNNINSENQQHINNEHINNNNNNNNNNINNGNDFMPLNSNDKIIEDKEFTDRLDDNNEENNFQSNSDTFDKQEGIYDKMNVQEFEE</sequence>
<dbReference type="VEuPathDB" id="PlasmoDB:PRCDC_0508000"/>
<name>A0A060RP35_PLARE</name>
<dbReference type="AlphaFoldDB" id="A0A060RP35"/>
<dbReference type="Proteomes" id="UP000027581">
    <property type="component" value="Unassembled WGS sequence"/>
</dbReference>
<keyword evidence="1 2" id="KW-0238">DNA-binding</keyword>
<dbReference type="HAMAP" id="MF_00984">
    <property type="entry name" value="SSB"/>
    <property type="match status" value="1"/>
</dbReference>
<feature type="region of interest" description="Disordered" evidence="3">
    <location>
        <begin position="224"/>
        <end position="243"/>
    </location>
</feature>
<feature type="region of interest" description="Disordered" evidence="3">
    <location>
        <begin position="257"/>
        <end position="279"/>
    </location>
</feature>
<keyword evidence="7" id="KW-1185">Reference proteome</keyword>
<protein>
    <submittedName>
        <fullName evidence="5">Single-stranded DNA-binding protein</fullName>
    </submittedName>
</protein>
<organism evidence="5 7">
    <name type="scientific">Plasmodium reichenowi</name>
    <dbReference type="NCBI Taxonomy" id="5854"/>
    <lineage>
        <taxon>Eukaryota</taxon>
        <taxon>Sar</taxon>
        <taxon>Alveolata</taxon>
        <taxon>Apicomplexa</taxon>
        <taxon>Aconoidasida</taxon>
        <taxon>Haemosporida</taxon>
        <taxon>Plasmodiidae</taxon>
        <taxon>Plasmodium</taxon>
        <taxon>Plasmodium (Laverania)</taxon>
    </lineage>
</organism>
<dbReference type="CDD" id="cd04496">
    <property type="entry name" value="SSB_OBF"/>
    <property type="match status" value="1"/>
</dbReference>
<evidence type="ECO:0000313" key="6">
    <source>
        <dbReference type="EMBL" id="SOV76734.1"/>
    </source>
</evidence>
<gene>
    <name evidence="5" type="primary">SSB</name>
    <name evidence="5" type="ORF">PRCDC_0508000</name>
    <name evidence="6" type="ORF">PRG01_0507900</name>
</gene>
<keyword evidence="4" id="KW-0732">Signal</keyword>
<dbReference type="GO" id="GO:0003697">
    <property type="term" value="F:single-stranded DNA binding"/>
    <property type="evidence" value="ECO:0007669"/>
    <property type="project" value="InterPro"/>
</dbReference>
<dbReference type="PANTHER" id="PTHR10302:SF0">
    <property type="entry name" value="SINGLE-STRANDED DNA-BINDING PROTEIN, MITOCHONDRIAL"/>
    <property type="match status" value="1"/>
</dbReference>
<proteinExistence type="inferred from homology"/>
<dbReference type="Proteomes" id="UP000240500">
    <property type="component" value="Chromosome 5"/>
</dbReference>
<dbReference type="VEuPathDB" id="PlasmoDB:PRG01_0507900"/>
<dbReference type="FunFam" id="2.40.50.140:FF:000294">
    <property type="entry name" value="Single-stranded DNA-binding protein"/>
    <property type="match status" value="1"/>
</dbReference>
<evidence type="ECO:0000256" key="1">
    <source>
        <dbReference type="ARBA" id="ARBA00023125"/>
    </source>
</evidence>
<reference evidence="5" key="1">
    <citation type="submission" date="2014-01" db="EMBL/GenBank/DDBJ databases">
        <authorList>
            <person name="Aslett M."/>
        </authorList>
    </citation>
    <scope>NUCLEOTIDE SEQUENCE</scope>
    <source>
        <strain evidence="5">CDC</strain>
    </source>
</reference>
<dbReference type="Pfam" id="PF00436">
    <property type="entry name" value="SSB"/>
    <property type="match status" value="1"/>
</dbReference>
<evidence type="ECO:0000313" key="5">
    <source>
        <dbReference type="EMBL" id="CDO62970.1"/>
    </source>
</evidence>
<dbReference type="Gene3D" id="2.40.50.140">
    <property type="entry name" value="Nucleic acid-binding proteins"/>
    <property type="match status" value="1"/>
</dbReference>
<reference evidence="5" key="2">
    <citation type="submission" date="2014-05" db="EMBL/GenBank/DDBJ databases">
        <title>The genome sequences of chimpanzee malaria parasites reveal the path to human adaptation.</title>
        <authorList>
            <person name="Otto T.D."/>
            <person name="Rayner J.C."/>
            <person name="Boehme U."/>
            <person name="Pain A."/>
            <person name="Spottiswoode N."/>
            <person name="Sanders M."/>
            <person name="Quail M."/>
            <person name="Ollomo B."/>
            <person name="Renaud F."/>
            <person name="Thomas A.W."/>
            <person name="Prugnolle F."/>
            <person name="Conway D.J."/>
            <person name="Newbold C."/>
            <person name="Berriman M."/>
        </authorList>
    </citation>
    <scope>NUCLEOTIDE SEQUENCE [LARGE SCALE GENOMIC DNA]</scope>
    <source>
        <strain evidence="5">CDC</strain>
    </source>
</reference>
<evidence type="ECO:0000256" key="2">
    <source>
        <dbReference type="PROSITE-ProRule" id="PRU00252"/>
    </source>
</evidence>
<feature type="compositionally biased region" description="Low complexity" evidence="3">
    <location>
        <begin position="224"/>
        <end position="234"/>
    </location>
</feature>
<evidence type="ECO:0000256" key="3">
    <source>
        <dbReference type="SAM" id="MobiDB-lite"/>
    </source>
</evidence>
<dbReference type="OrthoDB" id="1078367at2759"/>
<evidence type="ECO:0000256" key="4">
    <source>
        <dbReference type="SAM" id="SignalP"/>
    </source>
</evidence>
<reference evidence="6 8" key="3">
    <citation type="submission" date="2016-09" db="EMBL/GenBank/DDBJ databases">
        <authorList>
            <consortium name="Pathogen Informatics"/>
        </authorList>
    </citation>
    <scope>NUCLEOTIDE SEQUENCE [LARGE SCALE GENOMIC DNA]</scope>
</reference>
<dbReference type="GO" id="GO:0006264">
    <property type="term" value="P:mitochondrial DNA replication"/>
    <property type="evidence" value="ECO:0007669"/>
    <property type="project" value="TreeGrafter"/>
</dbReference>
<dbReference type="InterPro" id="IPR012340">
    <property type="entry name" value="NA-bd_OB-fold"/>
</dbReference>
<dbReference type="InterPro" id="IPR000424">
    <property type="entry name" value="Primosome_PriB/ssb"/>
</dbReference>
<evidence type="ECO:0000313" key="7">
    <source>
        <dbReference type="Proteomes" id="UP000027581"/>
    </source>
</evidence>
<dbReference type="GO" id="GO:0042645">
    <property type="term" value="C:mitochondrial nucleoid"/>
    <property type="evidence" value="ECO:0007669"/>
    <property type="project" value="TreeGrafter"/>
</dbReference>
<dbReference type="NCBIfam" id="TIGR00621">
    <property type="entry name" value="ssb"/>
    <property type="match status" value="1"/>
</dbReference>
<feature type="chain" id="PRO_5015026658" evidence="4">
    <location>
        <begin position="22"/>
        <end position="290"/>
    </location>
</feature>
<dbReference type="EMBL" id="LT969568">
    <property type="protein sequence ID" value="SOV76734.1"/>
    <property type="molecule type" value="Genomic_DNA"/>
</dbReference>
<dbReference type="InterPro" id="IPR011344">
    <property type="entry name" value="ssDNA-bd"/>
</dbReference>
<dbReference type="PANTHER" id="PTHR10302">
    <property type="entry name" value="SINGLE-STRANDED DNA-BINDING PROTEIN"/>
    <property type="match status" value="1"/>
</dbReference>
<dbReference type="EMBL" id="HG810766">
    <property type="protein sequence ID" value="CDO62970.1"/>
    <property type="molecule type" value="Genomic_DNA"/>
</dbReference>
<evidence type="ECO:0000313" key="8">
    <source>
        <dbReference type="Proteomes" id="UP000240500"/>
    </source>
</evidence>
<feature type="signal peptide" evidence="4">
    <location>
        <begin position="1"/>
        <end position="21"/>
    </location>
</feature>
<dbReference type="PROSITE" id="PS50935">
    <property type="entry name" value="SSB"/>
    <property type="match status" value="1"/>
</dbReference>
<dbReference type="SUPFAM" id="SSF50249">
    <property type="entry name" value="Nucleic acid-binding proteins"/>
    <property type="match status" value="1"/>
</dbReference>
<accession>A0A060RP35</accession>